<keyword evidence="5" id="KW-1185">Reference proteome</keyword>
<accession>A0A2K1IJ01</accession>
<feature type="region of interest" description="Disordered" evidence="2">
    <location>
        <begin position="219"/>
        <end position="256"/>
    </location>
</feature>
<evidence type="ECO:0000313" key="4">
    <source>
        <dbReference type="EnsemblPlants" id="Pp3c23_11650V3.1"/>
    </source>
</evidence>
<gene>
    <name evidence="4" type="primary">LOC112276026</name>
    <name evidence="3" type="ORF">PHYPA_027946</name>
</gene>
<dbReference type="GeneID" id="112276026"/>
<dbReference type="Gramene" id="Pp3c23_11650V3.1">
    <property type="protein sequence ID" value="Pp3c23_11650V3.1"/>
    <property type="gene ID" value="Pp3c23_11650"/>
</dbReference>
<dbReference type="Proteomes" id="UP000006727">
    <property type="component" value="Chromosome 23"/>
</dbReference>
<dbReference type="OrthoDB" id="1924435at2759"/>
<keyword evidence="1" id="KW-0175">Coiled coil</keyword>
<evidence type="ECO:0000313" key="5">
    <source>
        <dbReference type="Proteomes" id="UP000006727"/>
    </source>
</evidence>
<evidence type="ECO:0000256" key="2">
    <source>
        <dbReference type="SAM" id="MobiDB-lite"/>
    </source>
</evidence>
<feature type="coiled-coil region" evidence="1">
    <location>
        <begin position="347"/>
        <end position="381"/>
    </location>
</feature>
<feature type="region of interest" description="Disordered" evidence="2">
    <location>
        <begin position="487"/>
        <end position="516"/>
    </location>
</feature>
<evidence type="ECO:0000313" key="3">
    <source>
        <dbReference type="EMBL" id="PNR29254.1"/>
    </source>
</evidence>
<sequence length="609" mass="67867">MKHSPNAEQLRGAEVVKGRLNRTSRSLQAANMIIARNPNPMGLSDMLDSTSDNLNGQNGNSSGLLGNNVKQGNETTREFKLAECLKELASFQRSVLEDPQEDYPMQPKDLNTLFSAGIIQSKRVENADALSAEAKGTVSEDLGKAGCNVGAVKSTRRREVKAIQQKPWSFSTKTSVRQLKGDAGVGKIERLIRMSKKSPVVGAKSRQYVIHSNPLATGRRLSTASSKRRDSLELSPTKCKRMSNSPTLKPKSAEKKKYGFGIQAANAGNRKTCSNKEQMPTLKGGKAENKALKHTDRQKVILKRVMSSPVNGKKKVLRETASGLMSSVDLSAAARRARRLSQVLRSEHELKHHNQQYAKEAQQLRQQLAIKEDEADRAQSASMLLRQICANQAAELKSYKEAVPILMKELSEVREKYFKQEDDLQFELNAKLGFQTEVSNLRDCVESLTNDIQQTRTVNTALAKRVHQYEKSVCTSCRLYINQKPMKKEMSPMPSKTKAGHPLKTPIRLRSDSNLGRWNSPRAALTSMKEMENSWQLENQKLPFKSTGDVNQNPLKDLEQHDFALQARCENVSQGLSNSDCPPVDALKNRISSLLFTASQALENQHRAM</sequence>
<reference evidence="3 5" key="1">
    <citation type="journal article" date="2008" name="Science">
        <title>The Physcomitrella genome reveals evolutionary insights into the conquest of land by plants.</title>
        <authorList>
            <person name="Rensing S."/>
            <person name="Lang D."/>
            <person name="Zimmer A."/>
            <person name="Terry A."/>
            <person name="Salamov A."/>
            <person name="Shapiro H."/>
            <person name="Nishiyama T."/>
            <person name="Perroud P.-F."/>
            <person name="Lindquist E."/>
            <person name="Kamisugi Y."/>
            <person name="Tanahashi T."/>
            <person name="Sakakibara K."/>
            <person name="Fujita T."/>
            <person name="Oishi K."/>
            <person name="Shin-I T."/>
            <person name="Kuroki Y."/>
            <person name="Toyoda A."/>
            <person name="Suzuki Y."/>
            <person name="Hashimoto A."/>
            <person name="Yamaguchi K."/>
            <person name="Sugano A."/>
            <person name="Kohara Y."/>
            <person name="Fujiyama A."/>
            <person name="Anterola A."/>
            <person name="Aoki S."/>
            <person name="Ashton N."/>
            <person name="Barbazuk W.B."/>
            <person name="Barker E."/>
            <person name="Bennetzen J."/>
            <person name="Bezanilla M."/>
            <person name="Blankenship R."/>
            <person name="Cho S.H."/>
            <person name="Dutcher S."/>
            <person name="Estelle M."/>
            <person name="Fawcett J.A."/>
            <person name="Gundlach H."/>
            <person name="Hanada K."/>
            <person name="Heyl A."/>
            <person name="Hicks K.A."/>
            <person name="Hugh J."/>
            <person name="Lohr M."/>
            <person name="Mayer K."/>
            <person name="Melkozernov A."/>
            <person name="Murata T."/>
            <person name="Nelson D."/>
            <person name="Pils B."/>
            <person name="Prigge M."/>
            <person name="Reiss B."/>
            <person name="Renner T."/>
            <person name="Rombauts S."/>
            <person name="Rushton P."/>
            <person name="Sanderfoot A."/>
            <person name="Schween G."/>
            <person name="Shiu S.-H."/>
            <person name="Stueber K."/>
            <person name="Theodoulou F.L."/>
            <person name="Tu H."/>
            <person name="Van de Peer Y."/>
            <person name="Verrier P.J."/>
            <person name="Waters E."/>
            <person name="Wood A."/>
            <person name="Yang L."/>
            <person name="Cove D."/>
            <person name="Cuming A."/>
            <person name="Hasebe M."/>
            <person name="Lucas S."/>
            <person name="Mishler D.B."/>
            <person name="Reski R."/>
            <person name="Grigoriev I."/>
            <person name="Quatrano R.S."/>
            <person name="Boore J.L."/>
        </authorList>
    </citation>
    <scope>NUCLEOTIDE SEQUENCE [LARGE SCALE GENOMIC DNA]</scope>
    <source>
        <strain evidence="4 5">cv. Gransden 2004</strain>
    </source>
</reference>
<dbReference type="KEGG" id="ppp:112276026"/>
<reference evidence="3 5" key="2">
    <citation type="journal article" date="2018" name="Plant J.">
        <title>The Physcomitrella patens chromosome-scale assembly reveals moss genome structure and evolution.</title>
        <authorList>
            <person name="Lang D."/>
            <person name="Ullrich K.K."/>
            <person name="Murat F."/>
            <person name="Fuchs J."/>
            <person name="Jenkins J."/>
            <person name="Haas F.B."/>
            <person name="Piednoel M."/>
            <person name="Gundlach H."/>
            <person name="Van Bel M."/>
            <person name="Meyberg R."/>
            <person name="Vives C."/>
            <person name="Morata J."/>
            <person name="Symeonidi A."/>
            <person name="Hiss M."/>
            <person name="Muchero W."/>
            <person name="Kamisugi Y."/>
            <person name="Saleh O."/>
            <person name="Blanc G."/>
            <person name="Decker E.L."/>
            <person name="van Gessel N."/>
            <person name="Grimwood J."/>
            <person name="Hayes R.D."/>
            <person name="Graham S.W."/>
            <person name="Gunter L.E."/>
            <person name="McDaniel S.F."/>
            <person name="Hoernstein S.N.W."/>
            <person name="Larsson A."/>
            <person name="Li F.W."/>
            <person name="Perroud P.F."/>
            <person name="Phillips J."/>
            <person name="Ranjan P."/>
            <person name="Rokshar D.S."/>
            <person name="Rothfels C.J."/>
            <person name="Schneider L."/>
            <person name="Shu S."/>
            <person name="Stevenson D.W."/>
            <person name="Thummler F."/>
            <person name="Tillich M."/>
            <person name="Villarreal Aguilar J.C."/>
            <person name="Widiez T."/>
            <person name="Wong G.K."/>
            <person name="Wymore A."/>
            <person name="Zhang Y."/>
            <person name="Zimmer A.D."/>
            <person name="Quatrano R.S."/>
            <person name="Mayer K.F.X."/>
            <person name="Goodstein D."/>
            <person name="Casacuberta J.M."/>
            <person name="Vandepoele K."/>
            <person name="Reski R."/>
            <person name="Cuming A.C."/>
            <person name="Tuskan G.A."/>
            <person name="Maumus F."/>
            <person name="Salse J."/>
            <person name="Schmutz J."/>
            <person name="Rensing S.A."/>
        </authorList>
    </citation>
    <scope>NUCLEOTIDE SEQUENCE [LARGE SCALE GENOMIC DNA]</scope>
    <source>
        <strain evidence="4 5">cv. Gransden 2004</strain>
    </source>
</reference>
<protein>
    <submittedName>
        <fullName evidence="3 4">Uncharacterized protein</fullName>
    </submittedName>
</protein>
<organism evidence="3">
    <name type="scientific">Physcomitrium patens</name>
    <name type="common">Spreading-leaved earth moss</name>
    <name type="synonym">Physcomitrella patens</name>
    <dbReference type="NCBI Taxonomy" id="3218"/>
    <lineage>
        <taxon>Eukaryota</taxon>
        <taxon>Viridiplantae</taxon>
        <taxon>Streptophyta</taxon>
        <taxon>Embryophyta</taxon>
        <taxon>Bryophyta</taxon>
        <taxon>Bryophytina</taxon>
        <taxon>Bryopsida</taxon>
        <taxon>Funariidae</taxon>
        <taxon>Funariales</taxon>
        <taxon>Funariaceae</taxon>
        <taxon>Physcomitrium</taxon>
    </lineage>
</organism>
<dbReference type="EMBL" id="ABEU02000023">
    <property type="protein sequence ID" value="PNR29254.1"/>
    <property type="molecule type" value="Genomic_DNA"/>
</dbReference>
<dbReference type="RefSeq" id="XP_073386759.1">
    <property type="nucleotide sequence ID" value="XM_073530658.1"/>
</dbReference>
<dbReference type="AlphaFoldDB" id="A0A2K1IJ01"/>
<dbReference type="EnsemblPlants" id="Pp3c23_11650V3.1">
    <property type="protein sequence ID" value="Pp3c23_11650V3.1"/>
    <property type="gene ID" value="Pp3c23_11650"/>
</dbReference>
<dbReference type="RefSeq" id="XP_024362731.1">
    <property type="nucleotide sequence ID" value="XM_024506963.2"/>
</dbReference>
<dbReference type="PaxDb" id="3218-PP1S137_92V6.1"/>
<name>A0A2K1IJ01_PHYPA</name>
<reference evidence="4" key="3">
    <citation type="submission" date="2020-12" db="UniProtKB">
        <authorList>
            <consortium name="EnsemblPlants"/>
        </authorList>
    </citation>
    <scope>IDENTIFICATION</scope>
</reference>
<proteinExistence type="predicted"/>
<evidence type="ECO:0000256" key="1">
    <source>
        <dbReference type="SAM" id="Coils"/>
    </source>
</evidence>